<name>A0AAV7MNZ3_PLEWA</name>
<accession>A0AAV7MNZ3</accession>
<evidence type="ECO:0000313" key="1">
    <source>
        <dbReference type="EMBL" id="KAJ1104485.1"/>
    </source>
</evidence>
<evidence type="ECO:0000313" key="2">
    <source>
        <dbReference type="Proteomes" id="UP001066276"/>
    </source>
</evidence>
<dbReference type="Proteomes" id="UP001066276">
    <property type="component" value="Chromosome 9"/>
</dbReference>
<reference evidence="1" key="1">
    <citation type="journal article" date="2022" name="bioRxiv">
        <title>Sequencing and chromosome-scale assembly of the giantPleurodeles waltlgenome.</title>
        <authorList>
            <person name="Brown T."/>
            <person name="Elewa A."/>
            <person name="Iarovenko S."/>
            <person name="Subramanian E."/>
            <person name="Araus A.J."/>
            <person name="Petzold A."/>
            <person name="Susuki M."/>
            <person name="Suzuki K.-i.T."/>
            <person name="Hayashi T."/>
            <person name="Toyoda A."/>
            <person name="Oliveira C."/>
            <person name="Osipova E."/>
            <person name="Leigh N.D."/>
            <person name="Simon A."/>
            <person name="Yun M.H."/>
        </authorList>
    </citation>
    <scope>NUCLEOTIDE SEQUENCE</scope>
    <source>
        <strain evidence="1">20211129_DDA</strain>
        <tissue evidence="1">Liver</tissue>
    </source>
</reference>
<dbReference type="AlphaFoldDB" id="A0AAV7MNZ3"/>
<organism evidence="1 2">
    <name type="scientific">Pleurodeles waltl</name>
    <name type="common">Iberian ribbed newt</name>
    <dbReference type="NCBI Taxonomy" id="8319"/>
    <lineage>
        <taxon>Eukaryota</taxon>
        <taxon>Metazoa</taxon>
        <taxon>Chordata</taxon>
        <taxon>Craniata</taxon>
        <taxon>Vertebrata</taxon>
        <taxon>Euteleostomi</taxon>
        <taxon>Amphibia</taxon>
        <taxon>Batrachia</taxon>
        <taxon>Caudata</taxon>
        <taxon>Salamandroidea</taxon>
        <taxon>Salamandridae</taxon>
        <taxon>Pleurodelinae</taxon>
        <taxon>Pleurodeles</taxon>
    </lineage>
</organism>
<keyword evidence="2" id="KW-1185">Reference proteome</keyword>
<protein>
    <submittedName>
        <fullName evidence="1">Uncharacterized protein</fullName>
    </submittedName>
</protein>
<proteinExistence type="predicted"/>
<sequence>MALRPQCNRKQQHLAESSQEFRQKLTVLQAGMYGSSEQRVHGSPEADECYVLERTSPQRCGKKVVKTVKKLLREPAALGKSRPLVES</sequence>
<comment type="caution">
    <text evidence="1">The sequence shown here is derived from an EMBL/GenBank/DDBJ whole genome shotgun (WGS) entry which is preliminary data.</text>
</comment>
<dbReference type="EMBL" id="JANPWB010000013">
    <property type="protein sequence ID" value="KAJ1104485.1"/>
    <property type="molecule type" value="Genomic_DNA"/>
</dbReference>
<gene>
    <name evidence="1" type="ORF">NDU88_001896</name>
</gene>